<sequence>AFHYMLTRPELFASVSSLSGAFLEDLASGEGPLGDLLGEYEKNTEAYLRCGIYNRVAERVATGESLPPMLIHCGTEDFLLEENRKLASFLIAQNKAIRERLAPQVADEQDERQRSRKLDALMAEHRLDFLHVESPGAHNWAFWRDASEAVVDFHWRSFQKAAAE</sequence>
<dbReference type="EMBL" id="BARS01024275">
    <property type="protein sequence ID" value="GAG05949.1"/>
    <property type="molecule type" value="Genomic_DNA"/>
</dbReference>
<organism evidence="1">
    <name type="scientific">marine sediment metagenome</name>
    <dbReference type="NCBI Taxonomy" id="412755"/>
    <lineage>
        <taxon>unclassified sequences</taxon>
        <taxon>metagenomes</taxon>
        <taxon>ecological metagenomes</taxon>
    </lineage>
</organism>
<gene>
    <name evidence="1" type="ORF">S01H1_38546</name>
</gene>
<name>X0UJJ3_9ZZZZ</name>
<feature type="non-terminal residue" evidence="1">
    <location>
        <position position="1"/>
    </location>
</feature>
<dbReference type="Gene3D" id="3.40.50.1820">
    <property type="entry name" value="alpha/beta hydrolase"/>
    <property type="match status" value="1"/>
</dbReference>
<comment type="caution">
    <text evidence="1">The sequence shown here is derived from an EMBL/GenBank/DDBJ whole genome shotgun (WGS) entry which is preliminary data.</text>
</comment>
<evidence type="ECO:0000313" key="1">
    <source>
        <dbReference type="EMBL" id="GAG05949.1"/>
    </source>
</evidence>
<reference evidence="1" key="1">
    <citation type="journal article" date="2014" name="Front. Microbiol.">
        <title>High frequency of phylogenetically diverse reductive dehalogenase-homologous genes in deep subseafloor sedimentary metagenomes.</title>
        <authorList>
            <person name="Kawai M."/>
            <person name="Futagami T."/>
            <person name="Toyoda A."/>
            <person name="Takaki Y."/>
            <person name="Nishi S."/>
            <person name="Hori S."/>
            <person name="Arai W."/>
            <person name="Tsubouchi T."/>
            <person name="Morono Y."/>
            <person name="Uchiyama I."/>
            <person name="Ito T."/>
            <person name="Fujiyama A."/>
            <person name="Inagaki F."/>
            <person name="Takami H."/>
        </authorList>
    </citation>
    <scope>NUCLEOTIDE SEQUENCE</scope>
    <source>
        <strain evidence="1">Expedition CK06-06</strain>
    </source>
</reference>
<dbReference type="AlphaFoldDB" id="X0UJJ3"/>
<dbReference type="InterPro" id="IPR029058">
    <property type="entry name" value="AB_hydrolase_fold"/>
</dbReference>
<accession>X0UJJ3</accession>
<dbReference type="SUPFAM" id="SSF53474">
    <property type="entry name" value="alpha/beta-Hydrolases"/>
    <property type="match status" value="1"/>
</dbReference>
<proteinExistence type="predicted"/>
<protein>
    <recommendedName>
        <fullName evidence="2">Peptidase S9 prolyl oligopeptidase catalytic domain-containing protein</fullName>
    </recommendedName>
</protein>
<evidence type="ECO:0008006" key="2">
    <source>
        <dbReference type="Google" id="ProtNLM"/>
    </source>
</evidence>